<comment type="caution">
    <text evidence="1">The sequence shown here is derived from an EMBL/GenBank/DDBJ whole genome shotgun (WGS) entry which is preliminary data.</text>
</comment>
<dbReference type="InterPro" id="IPR001969">
    <property type="entry name" value="Aspartic_peptidase_AS"/>
</dbReference>
<dbReference type="EMBL" id="LAZR01046107">
    <property type="protein sequence ID" value="KKK97308.1"/>
    <property type="molecule type" value="Genomic_DNA"/>
</dbReference>
<accession>A0A0F8ZTY6</accession>
<dbReference type="SUPFAM" id="SSF50249">
    <property type="entry name" value="Nucleic acid-binding proteins"/>
    <property type="match status" value="1"/>
</dbReference>
<protein>
    <submittedName>
        <fullName evidence="1">Uncharacterized protein</fullName>
    </submittedName>
</protein>
<dbReference type="Pfam" id="PF10991">
    <property type="entry name" value="Enc34_ssDNA-bd"/>
    <property type="match status" value="1"/>
</dbReference>
<feature type="non-terminal residue" evidence="1">
    <location>
        <position position="157"/>
    </location>
</feature>
<name>A0A0F8ZTY6_9ZZZZ</name>
<dbReference type="GO" id="GO:0006508">
    <property type="term" value="P:proteolysis"/>
    <property type="evidence" value="ECO:0007669"/>
    <property type="project" value="InterPro"/>
</dbReference>
<proteinExistence type="predicted"/>
<gene>
    <name evidence="1" type="ORF">LCGC14_2654070</name>
</gene>
<reference evidence="1" key="1">
    <citation type="journal article" date="2015" name="Nature">
        <title>Complex archaea that bridge the gap between prokaryotes and eukaryotes.</title>
        <authorList>
            <person name="Spang A."/>
            <person name="Saw J.H."/>
            <person name="Jorgensen S.L."/>
            <person name="Zaremba-Niedzwiedzka K."/>
            <person name="Martijn J."/>
            <person name="Lind A.E."/>
            <person name="van Eijk R."/>
            <person name="Schleper C."/>
            <person name="Guy L."/>
            <person name="Ettema T.J."/>
        </authorList>
    </citation>
    <scope>NUCLEOTIDE SEQUENCE</scope>
</reference>
<evidence type="ECO:0000313" key="1">
    <source>
        <dbReference type="EMBL" id="KKK97308.1"/>
    </source>
</evidence>
<dbReference type="PROSITE" id="PS00141">
    <property type="entry name" value="ASP_PROTEASE"/>
    <property type="match status" value="1"/>
</dbReference>
<dbReference type="AlphaFoldDB" id="A0A0F8ZTY6"/>
<dbReference type="InterPro" id="IPR012340">
    <property type="entry name" value="NA-bd_OB-fold"/>
</dbReference>
<dbReference type="InterPro" id="IPR022595">
    <property type="entry name" value="Enc34_ssDNA-bd"/>
</dbReference>
<organism evidence="1">
    <name type="scientific">marine sediment metagenome</name>
    <dbReference type="NCBI Taxonomy" id="412755"/>
    <lineage>
        <taxon>unclassified sequences</taxon>
        <taxon>metagenomes</taxon>
        <taxon>ecological metagenomes</taxon>
    </lineage>
</organism>
<dbReference type="GO" id="GO:0004190">
    <property type="term" value="F:aspartic-type endopeptidase activity"/>
    <property type="evidence" value="ECO:0007669"/>
    <property type="project" value="InterPro"/>
</dbReference>
<sequence>MATPKKDPRKRVVTPECTISYPRLFTPQPGPQGGEPKYSCALVFDSGTDVSALKAAANIAGIEKFGEEEFRRLVQNDRSFKIPFRTDVEGKGYPEGSMFFNATTKNRPGVVGPDVQEISDPNVVYAGCRIKASVTAFGFNNVSKGVAFALNNVQFLR</sequence>
<dbReference type="Gene3D" id="2.40.50.140">
    <property type="entry name" value="Nucleic acid-binding proteins"/>
    <property type="match status" value="1"/>
</dbReference>